<accession>A0A0E9TZ11</accession>
<dbReference type="AlphaFoldDB" id="A0A0E9TZ11"/>
<evidence type="ECO:0000313" key="1">
    <source>
        <dbReference type="EMBL" id="JAH58195.1"/>
    </source>
</evidence>
<proteinExistence type="predicted"/>
<sequence length="23" mass="2876">MFIFWRQFVMLKKRVPIGNLHLT</sequence>
<dbReference type="EMBL" id="GBXM01050382">
    <property type="protein sequence ID" value="JAH58195.1"/>
    <property type="molecule type" value="Transcribed_RNA"/>
</dbReference>
<reference evidence="1" key="2">
    <citation type="journal article" date="2015" name="Fish Shellfish Immunol.">
        <title>Early steps in the European eel (Anguilla anguilla)-Vibrio vulnificus interaction in the gills: Role of the RtxA13 toxin.</title>
        <authorList>
            <person name="Callol A."/>
            <person name="Pajuelo D."/>
            <person name="Ebbesson L."/>
            <person name="Teles M."/>
            <person name="MacKenzie S."/>
            <person name="Amaro C."/>
        </authorList>
    </citation>
    <scope>NUCLEOTIDE SEQUENCE</scope>
</reference>
<protein>
    <submittedName>
        <fullName evidence="1">Uncharacterized protein</fullName>
    </submittedName>
</protein>
<reference evidence="1" key="1">
    <citation type="submission" date="2014-11" db="EMBL/GenBank/DDBJ databases">
        <authorList>
            <person name="Amaro Gonzalez C."/>
        </authorList>
    </citation>
    <scope>NUCLEOTIDE SEQUENCE</scope>
</reference>
<organism evidence="1">
    <name type="scientific">Anguilla anguilla</name>
    <name type="common">European freshwater eel</name>
    <name type="synonym">Muraena anguilla</name>
    <dbReference type="NCBI Taxonomy" id="7936"/>
    <lineage>
        <taxon>Eukaryota</taxon>
        <taxon>Metazoa</taxon>
        <taxon>Chordata</taxon>
        <taxon>Craniata</taxon>
        <taxon>Vertebrata</taxon>
        <taxon>Euteleostomi</taxon>
        <taxon>Actinopterygii</taxon>
        <taxon>Neopterygii</taxon>
        <taxon>Teleostei</taxon>
        <taxon>Anguilliformes</taxon>
        <taxon>Anguillidae</taxon>
        <taxon>Anguilla</taxon>
    </lineage>
</organism>
<name>A0A0E9TZ11_ANGAN</name>